<dbReference type="Proteomes" id="UP000321513">
    <property type="component" value="Unassembled WGS sequence"/>
</dbReference>
<protein>
    <submittedName>
        <fullName evidence="1">Uncharacterized protein</fullName>
    </submittedName>
</protein>
<evidence type="ECO:0000313" key="1">
    <source>
        <dbReference type="EMBL" id="GEO10696.1"/>
    </source>
</evidence>
<organism evidence="1 2">
    <name type="scientific">Segetibacter aerophilus</name>
    <dbReference type="NCBI Taxonomy" id="670293"/>
    <lineage>
        <taxon>Bacteria</taxon>
        <taxon>Pseudomonadati</taxon>
        <taxon>Bacteroidota</taxon>
        <taxon>Chitinophagia</taxon>
        <taxon>Chitinophagales</taxon>
        <taxon>Chitinophagaceae</taxon>
        <taxon>Segetibacter</taxon>
    </lineage>
</organism>
<dbReference type="RefSeq" id="WP_147204810.1">
    <property type="nucleotide sequence ID" value="NZ_BJYT01000012.1"/>
</dbReference>
<accession>A0A512BFF7</accession>
<name>A0A512BFF7_9BACT</name>
<gene>
    <name evidence="1" type="ORF">SAE01_31920</name>
</gene>
<dbReference type="OrthoDB" id="678492at2"/>
<reference evidence="1 2" key="1">
    <citation type="submission" date="2019-07" db="EMBL/GenBank/DDBJ databases">
        <title>Whole genome shotgun sequence of Segetibacter aerophilus NBRC 106135.</title>
        <authorList>
            <person name="Hosoyama A."/>
            <person name="Uohara A."/>
            <person name="Ohji S."/>
            <person name="Ichikawa N."/>
        </authorList>
    </citation>
    <scope>NUCLEOTIDE SEQUENCE [LARGE SCALE GENOMIC DNA]</scope>
    <source>
        <strain evidence="1 2">NBRC 106135</strain>
    </source>
</reference>
<sequence length="85" mass="9985">MDTQPFFIEYLYQGDSEIAEVRPCCQENNVFYYDIYIRNEYQFTVTPSADEDKSLSWKISLKNADKNIEPGLIDTIGQQIEKHLL</sequence>
<dbReference type="EMBL" id="BJYT01000012">
    <property type="protein sequence ID" value="GEO10696.1"/>
    <property type="molecule type" value="Genomic_DNA"/>
</dbReference>
<comment type="caution">
    <text evidence="1">The sequence shown here is derived from an EMBL/GenBank/DDBJ whole genome shotgun (WGS) entry which is preliminary data.</text>
</comment>
<proteinExistence type="predicted"/>
<dbReference type="AlphaFoldDB" id="A0A512BFF7"/>
<keyword evidence="2" id="KW-1185">Reference proteome</keyword>
<evidence type="ECO:0000313" key="2">
    <source>
        <dbReference type="Proteomes" id="UP000321513"/>
    </source>
</evidence>